<dbReference type="InterPro" id="IPR052514">
    <property type="entry name" value="SAM-dependent_MTase"/>
</dbReference>
<dbReference type="PANTHER" id="PTHR34203">
    <property type="entry name" value="METHYLTRANSFERASE, FKBM FAMILY PROTEIN"/>
    <property type="match status" value="1"/>
</dbReference>
<dbReference type="InterPro" id="IPR029063">
    <property type="entry name" value="SAM-dependent_MTases_sf"/>
</dbReference>
<dbReference type="InterPro" id="IPR006342">
    <property type="entry name" value="FkbM_mtfrase"/>
</dbReference>
<dbReference type="Gene3D" id="3.40.50.150">
    <property type="entry name" value="Vaccinia Virus protein VP39"/>
    <property type="match status" value="1"/>
</dbReference>
<dbReference type="EMBL" id="MHTY01000024">
    <property type="protein sequence ID" value="OHA68510.1"/>
    <property type="molecule type" value="Genomic_DNA"/>
</dbReference>
<evidence type="ECO:0000313" key="3">
    <source>
        <dbReference type="Proteomes" id="UP000178529"/>
    </source>
</evidence>
<evidence type="ECO:0000313" key="2">
    <source>
        <dbReference type="EMBL" id="OHA68510.1"/>
    </source>
</evidence>
<dbReference type="NCBIfam" id="TIGR01444">
    <property type="entry name" value="fkbM_fam"/>
    <property type="match status" value="1"/>
</dbReference>
<dbReference type="Proteomes" id="UP000178529">
    <property type="component" value="Unassembled WGS sequence"/>
</dbReference>
<evidence type="ECO:0000259" key="1">
    <source>
        <dbReference type="Pfam" id="PF05050"/>
    </source>
</evidence>
<sequence>MYNQAELKKIYHGNLWKTALHILRYNPLRFLRRVFLELELRFFPVIYRASKTVNGVTLSFDYKEDEKLQKMMYLGLYELGVVDIMRRFLKEGDVLVDAGANIGYHTALGAGFVGKSGSVHAFEPVPAYFAKLKKLGETNKAYRIICNALALGETSGRAQMYQIRTHRGERSFGTGSMFKGWLGSNEQLEATVEVPIVKLDDYVREQNLRNVRLLKIDVDGFEFPLLKGAESFLREQSPLIICEISHPVYSMLNSRVDDLLDYMARLSYFPFDMVNLKKQLSKEEINKEFINEVVFKKV</sequence>
<dbReference type="AlphaFoldDB" id="A0A1G2R6L8"/>
<comment type="caution">
    <text evidence="2">The sequence shown here is derived from an EMBL/GenBank/DDBJ whole genome shotgun (WGS) entry which is preliminary data.</text>
</comment>
<name>A0A1G2R6L8_9BACT</name>
<reference evidence="2 3" key="1">
    <citation type="journal article" date="2016" name="Nat. Commun.">
        <title>Thousands of microbial genomes shed light on interconnected biogeochemical processes in an aquifer system.</title>
        <authorList>
            <person name="Anantharaman K."/>
            <person name="Brown C.T."/>
            <person name="Hug L.A."/>
            <person name="Sharon I."/>
            <person name="Castelle C.J."/>
            <person name="Probst A.J."/>
            <person name="Thomas B.C."/>
            <person name="Singh A."/>
            <person name="Wilkins M.J."/>
            <person name="Karaoz U."/>
            <person name="Brodie E.L."/>
            <person name="Williams K.H."/>
            <person name="Hubbard S.S."/>
            <person name="Banfield J.F."/>
        </authorList>
    </citation>
    <scope>NUCLEOTIDE SEQUENCE [LARGE SCALE GENOMIC DNA]</scope>
</reference>
<proteinExistence type="predicted"/>
<organism evidence="2 3">
    <name type="scientific">Candidatus Wildermuthbacteria bacterium RIFCSPHIGHO2_02_FULL_48_16</name>
    <dbReference type="NCBI Taxonomy" id="1802453"/>
    <lineage>
        <taxon>Bacteria</taxon>
        <taxon>Candidatus Wildermuthiibacteriota</taxon>
    </lineage>
</organism>
<dbReference type="PANTHER" id="PTHR34203:SF15">
    <property type="entry name" value="SLL1173 PROTEIN"/>
    <property type="match status" value="1"/>
</dbReference>
<dbReference type="Pfam" id="PF05050">
    <property type="entry name" value="Methyltransf_21"/>
    <property type="match status" value="1"/>
</dbReference>
<gene>
    <name evidence="2" type="ORF">A3J68_00370</name>
</gene>
<feature type="domain" description="Methyltransferase FkbM" evidence="1">
    <location>
        <begin position="97"/>
        <end position="268"/>
    </location>
</feature>
<protein>
    <recommendedName>
        <fullName evidence="1">Methyltransferase FkbM domain-containing protein</fullName>
    </recommendedName>
</protein>
<accession>A0A1G2R6L8</accession>
<dbReference type="SUPFAM" id="SSF53335">
    <property type="entry name" value="S-adenosyl-L-methionine-dependent methyltransferases"/>
    <property type="match status" value="1"/>
</dbReference>